<accession>A0ABX0FPM6</accession>
<dbReference type="InterPro" id="IPR022283">
    <property type="entry name" value="PRTRC_protein-F"/>
</dbReference>
<proteinExistence type="predicted"/>
<comment type="caution">
    <text evidence="1">The sequence shown here is derived from an EMBL/GenBank/DDBJ whole genome shotgun (WGS) entry which is preliminary data.</text>
</comment>
<sequence>MMSHALSLPTISREVPTRYHIPGEAILAAPLAIALIDAELITDSMLAEPAAHEHKLVEQALGTWWTELNARNPMKYFRWTLHVQELDDLTGRHEQEDSPPVAWFCISQQSDFEVPRWTLQRRLLELEALLPGFGQEVLAVLLHTCMHLPNALDPWRAVEWADWLWWNHSENDADLIEQFRVDNNYETADDVLRDSDIMTRERFYEHMPRWVTAPRQTLPKATLVAAATTPFARDVISACDALSAFASSSTFLLCPSDVGSHRTGHEMVGGCMVLLWTCPGVVGQAIDEAVDLAYQGGECVEFIDSYPLELNSAAFHNYAARTEQILQLAALAERLIELIGEPV</sequence>
<protein>
    <submittedName>
        <fullName evidence="1">PRTRC system protein F</fullName>
    </submittedName>
</protein>
<reference evidence="1 2" key="1">
    <citation type="submission" date="2020-01" db="EMBL/GenBank/DDBJ databases">
        <authorList>
            <person name="Lee S.D."/>
        </authorList>
    </citation>
    <scope>NUCLEOTIDE SEQUENCE [LARGE SCALE GENOMIC DNA]</scope>
    <source>
        <strain evidence="1 2">SAP-35</strain>
    </source>
</reference>
<dbReference type="Proteomes" id="UP000666369">
    <property type="component" value="Unassembled WGS sequence"/>
</dbReference>
<gene>
    <name evidence="1" type="ORF">GW587_19525</name>
</gene>
<keyword evidence="2" id="KW-1185">Reference proteome</keyword>
<dbReference type="EMBL" id="JAADJT010000009">
    <property type="protein sequence ID" value="NGZ86438.1"/>
    <property type="molecule type" value="Genomic_DNA"/>
</dbReference>
<reference evidence="2" key="2">
    <citation type="submission" date="2023-07" db="EMBL/GenBank/DDBJ databases">
        <title>Duganella aceri sp. nov., isolated from tree sap.</title>
        <authorList>
            <person name="Kim I.S."/>
        </authorList>
    </citation>
    <scope>NUCLEOTIDE SEQUENCE [LARGE SCALE GENOMIC DNA]</scope>
    <source>
        <strain evidence="2">SAP-35</strain>
    </source>
</reference>
<evidence type="ECO:0000313" key="1">
    <source>
        <dbReference type="EMBL" id="NGZ86438.1"/>
    </source>
</evidence>
<name>A0ABX0FPM6_9BURK</name>
<organism evidence="1 2">
    <name type="scientific">Duganella aceris</name>
    <dbReference type="NCBI Taxonomy" id="2703883"/>
    <lineage>
        <taxon>Bacteria</taxon>
        <taxon>Pseudomonadati</taxon>
        <taxon>Pseudomonadota</taxon>
        <taxon>Betaproteobacteria</taxon>
        <taxon>Burkholderiales</taxon>
        <taxon>Oxalobacteraceae</taxon>
        <taxon>Telluria group</taxon>
        <taxon>Duganella</taxon>
    </lineage>
</organism>
<dbReference type="NCBIfam" id="TIGR03742">
    <property type="entry name" value="PRTRC_F"/>
    <property type="match status" value="1"/>
</dbReference>
<dbReference type="RefSeq" id="WP_166106286.1">
    <property type="nucleotide sequence ID" value="NZ_JAADJT010000009.1"/>
</dbReference>
<evidence type="ECO:0000313" key="2">
    <source>
        <dbReference type="Proteomes" id="UP000666369"/>
    </source>
</evidence>